<name>A0A563E804_9MICO</name>
<feature type="transmembrane region" description="Helical" evidence="7">
    <location>
        <begin position="314"/>
        <end position="337"/>
    </location>
</feature>
<feature type="transmembrane region" description="Helical" evidence="7">
    <location>
        <begin position="21"/>
        <end position="44"/>
    </location>
</feature>
<feature type="transmembrane region" description="Helical" evidence="7">
    <location>
        <begin position="205"/>
        <end position="228"/>
    </location>
</feature>
<feature type="transmembrane region" description="Helical" evidence="7">
    <location>
        <begin position="490"/>
        <end position="513"/>
    </location>
</feature>
<feature type="compositionally biased region" description="Basic and acidic residues" evidence="6">
    <location>
        <begin position="1"/>
        <end position="11"/>
    </location>
</feature>
<sequence length="672" mass="72303">MTDVARPERTRPRASLTDPRGPAAAVVAGLLLCLLAVTFGGAATKLELLDPGGLVRWGLPLVRVVNDVALALTVGALMLGGLLMPEAAKTRRRARAARYAGWSALTWAAAGTLGVVFGYADVSGRQIGSAGFWTACWHLTWQLETLRAAAITVLIALVIALFCFAQPGRNGQAGLFFLGLLALVPLALVGHSAGSADHDTAVNSLLVHLLGVTIWVGGLLGLLVLWRGLGKGAASTVARFSRIATWCYVAVGVSGVLNAAVRLGGWDGLQTRYGVLVLAKGACLGLLGVFGYLQRERVVARLRTDPKAAGSKRLFVRLAGVEGLVMGATIGIAAALARSAPPVPDAPTRAVDIATSLTGYPAPARLVGSDWYTAWRTDWLFTAVALVGIGVYCAWVLRLRRRGDRWPWMRLASWCAGWVVFLYLTNGAPAIYGRVQFSVHMLEHMAVSMLVPILLVRGGVVTLALRALPRRKDETLGPRELILAVTHSRAMNVMANPAVAAALMLGTLILFYYSPFFELALRTHTGHLLMMAHFMLMGYIYAWSLVGIDPGPKRWPAPLRLGILLITITFHAFFGVALMTGTTLLGADFFTTLHFVDSAITDQQRGGTVAWGSGELPTLLLALLIAVEWMRKDEVDAGRYERQAQRDEDAELKAYNQYLAQRSQGRTGPTKE</sequence>
<keyword evidence="4 7" id="KW-1133">Transmembrane helix</keyword>
<dbReference type="Pfam" id="PF09678">
    <property type="entry name" value="Caa3_CtaG"/>
    <property type="match status" value="1"/>
</dbReference>
<keyword evidence="10" id="KW-1185">Reference proteome</keyword>
<dbReference type="AlphaFoldDB" id="A0A563E804"/>
<feature type="transmembrane region" description="Helical" evidence="7">
    <location>
        <begin position="148"/>
        <end position="166"/>
    </location>
</feature>
<feature type="transmembrane region" description="Helical" evidence="7">
    <location>
        <begin position="379"/>
        <end position="399"/>
    </location>
</feature>
<evidence type="ECO:0000256" key="3">
    <source>
        <dbReference type="ARBA" id="ARBA00022692"/>
    </source>
</evidence>
<accession>A0A563E804</accession>
<feature type="transmembrane region" description="Helical" evidence="7">
    <location>
        <begin position="240"/>
        <end position="261"/>
    </location>
</feature>
<evidence type="ECO:0000256" key="6">
    <source>
        <dbReference type="SAM" id="MobiDB-lite"/>
    </source>
</evidence>
<evidence type="ECO:0000256" key="2">
    <source>
        <dbReference type="ARBA" id="ARBA00022475"/>
    </source>
</evidence>
<evidence type="ECO:0000259" key="8">
    <source>
        <dbReference type="Pfam" id="PF05425"/>
    </source>
</evidence>
<comment type="caution">
    <text evidence="9">The sequence shown here is derived from an EMBL/GenBank/DDBJ whole genome shotgun (WGS) entry which is preliminary data.</text>
</comment>
<evidence type="ECO:0000256" key="5">
    <source>
        <dbReference type="ARBA" id="ARBA00023136"/>
    </source>
</evidence>
<dbReference type="EMBL" id="VCQV01000004">
    <property type="protein sequence ID" value="TWP37954.1"/>
    <property type="molecule type" value="Genomic_DNA"/>
</dbReference>
<reference evidence="9 10" key="1">
    <citation type="submission" date="2019-05" db="EMBL/GenBank/DDBJ databases">
        <authorList>
            <person name="Lee S.D."/>
        </authorList>
    </citation>
    <scope>NUCLEOTIDE SEQUENCE [LARGE SCALE GENOMIC DNA]</scope>
    <source>
        <strain evidence="9 10">C5-26</strain>
    </source>
</reference>
<dbReference type="Pfam" id="PF05425">
    <property type="entry name" value="CopD"/>
    <property type="match status" value="1"/>
</dbReference>
<feature type="transmembrane region" description="Helical" evidence="7">
    <location>
        <begin position="273"/>
        <end position="293"/>
    </location>
</feature>
<proteinExistence type="predicted"/>
<feature type="transmembrane region" description="Helical" evidence="7">
    <location>
        <begin position="525"/>
        <end position="542"/>
    </location>
</feature>
<evidence type="ECO:0000256" key="4">
    <source>
        <dbReference type="ARBA" id="ARBA00022989"/>
    </source>
</evidence>
<evidence type="ECO:0000313" key="9">
    <source>
        <dbReference type="EMBL" id="TWP37954.1"/>
    </source>
</evidence>
<evidence type="ECO:0000256" key="7">
    <source>
        <dbReference type="SAM" id="Phobius"/>
    </source>
</evidence>
<evidence type="ECO:0000313" key="10">
    <source>
        <dbReference type="Proteomes" id="UP000320244"/>
    </source>
</evidence>
<reference evidence="9 10" key="2">
    <citation type="submission" date="2019-08" db="EMBL/GenBank/DDBJ databases">
        <title>Jejuicoccus antrihumi gen. nov., sp. nov., a new member of the family Dermacoccaceae isolated from a cave.</title>
        <authorList>
            <person name="Schumann P."/>
            <person name="Kim I.S."/>
        </authorList>
    </citation>
    <scope>NUCLEOTIDE SEQUENCE [LARGE SCALE GENOMIC DNA]</scope>
    <source>
        <strain evidence="9 10">C5-26</strain>
    </source>
</reference>
<dbReference type="InterPro" id="IPR008457">
    <property type="entry name" value="Cu-R_CopD_dom"/>
</dbReference>
<feature type="region of interest" description="Disordered" evidence="6">
    <location>
        <begin position="1"/>
        <end position="20"/>
    </location>
</feature>
<dbReference type="PANTHER" id="PTHR34820:SF4">
    <property type="entry name" value="INNER MEMBRANE PROTEIN YEBZ"/>
    <property type="match status" value="1"/>
</dbReference>
<feature type="transmembrane region" description="Helical" evidence="7">
    <location>
        <begin position="444"/>
        <end position="469"/>
    </location>
</feature>
<gene>
    <name evidence="9" type="ORF">FGL98_04390</name>
</gene>
<dbReference type="Proteomes" id="UP000320244">
    <property type="component" value="Unassembled WGS sequence"/>
</dbReference>
<dbReference type="InterPro" id="IPR032694">
    <property type="entry name" value="CopC/D"/>
</dbReference>
<dbReference type="RefSeq" id="WP_146315524.1">
    <property type="nucleotide sequence ID" value="NZ_VCQV01000004.1"/>
</dbReference>
<keyword evidence="2" id="KW-1003">Cell membrane</keyword>
<feature type="transmembrane region" description="Helical" evidence="7">
    <location>
        <begin position="173"/>
        <end position="193"/>
    </location>
</feature>
<dbReference type="InterPro" id="IPR019108">
    <property type="entry name" value="Caa3_assmbl_CtaG-rel"/>
</dbReference>
<keyword evidence="5 7" id="KW-0472">Membrane</keyword>
<evidence type="ECO:0000256" key="1">
    <source>
        <dbReference type="ARBA" id="ARBA00004651"/>
    </source>
</evidence>
<feature type="domain" description="Copper resistance protein D" evidence="8">
    <location>
        <begin position="236"/>
        <end position="336"/>
    </location>
</feature>
<dbReference type="PANTHER" id="PTHR34820">
    <property type="entry name" value="INNER MEMBRANE PROTEIN YEBZ"/>
    <property type="match status" value="1"/>
</dbReference>
<keyword evidence="3 7" id="KW-0812">Transmembrane</keyword>
<feature type="transmembrane region" description="Helical" evidence="7">
    <location>
        <begin position="610"/>
        <end position="630"/>
    </location>
</feature>
<comment type="subcellular location">
    <subcellularLocation>
        <location evidence="1">Cell membrane</location>
        <topology evidence="1">Multi-pass membrane protein</topology>
    </subcellularLocation>
</comment>
<organism evidence="9 10">
    <name type="scientific">Leekyejoonella antrihumi</name>
    <dbReference type="NCBI Taxonomy" id="1660198"/>
    <lineage>
        <taxon>Bacteria</taxon>
        <taxon>Bacillati</taxon>
        <taxon>Actinomycetota</taxon>
        <taxon>Actinomycetes</taxon>
        <taxon>Micrococcales</taxon>
        <taxon>Dermacoccaceae</taxon>
        <taxon>Leekyejoonella</taxon>
    </lineage>
</organism>
<feature type="transmembrane region" description="Helical" evidence="7">
    <location>
        <begin position="96"/>
        <end position="120"/>
    </location>
</feature>
<protein>
    <submittedName>
        <fullName evidence="9">Cytochrome C oxidase assembly protein</fullName>
    </submittedName>
</protein>
<feature type="transmembrane region" description="Helical" evidence="7">
    <location>
        <begin position="64"/>
        <end position="84"/>
    </location>
</feature>
<feature type="transmembrane region" description="Helical" evidence="7">
    <location>
        <begin position="411"/>
        <end position="432"/>
    </location>
</feature>
<dbReference type="GO" id="GO:0006825">
    <property type="term" value="P:copper ion transport"/>
    <property type="evidence" value="ECO:0007669"/>
    <property type="project" value="InterPro"/>
</dbReference>
<dbReference type="OrthoDB" id="5241646at2"/>
<dbReference type="GO" id="GO:0005886">
    <property type="term" value="C:plasma membrane"/>
    <property type="evidence" value="ECO:0007669"/>
    <property type="project" value="UniProtKB-SubCell"/>
</dbReference>
<feature type="transmembrane region" description="Helical" evidence="7">
    <location>
        <begin position="563"/>
        <end position="590"/>
    </location>
</feature>